<dbReference type="PROSITE" id="PS50102">
    <property type="entry name" value="RRM"/>
    <property type="match status" value="2"/>
</dbReference>
<proteinExistence type="predicted"/>
<gene>
    <name evidence="4" type="ORF">MKW98_032200</name>
</gene>
<evidence type="ECO:0000256" key="2">
    <source>
        <dbReference type="PROSITE-ProRule" id="PRU00176"/>
    </source>
</evidence>
<dbReference type="EMBL" id="JAJJMB010011222">
    <property type="protein sequence ID" value="KAI3903546.1"/>
    <property type="molecule type" value="Genomic_DNA"/>
</dbReference>
<dbReference type="PANTHER" id="PTHR23236">
    <property type="entry name" value="EUKARYOTIC TRANSLATION INITIATION FACTOR 4B/4H"/>
    <property type="match status" value="1"/>
</dbReference>
<evidence type="ECO:0000313" key="5">
    <source>
        <dbReference type="Proteomes" id="UP001202328"/>
    </source>
</evidence>
<organism evidence="4 5">
    <name type="scientific">Papaver atlanticum</name>
    <dbReference type="NCBI Taxonomy" id="357466"/>
    <lineage>
        <taxon>Eukaryota</taxon>
        <taxon>Viridiplantae</taxon>
        <taxon>Streptophyta</taxon>
        <taxon>Embryophyta</taxon>
        <taxon>Tracheophyta</taxon>
        <taxon>Spermatophyta</taxon>
        <taxon>Magnoliopsida</taxon>
        <taxon>Ranunculales</taxon>
        <taxon>Papaveraceae</taxon>
        <taxon>Papaveroideae</taxon>
        <taxon>Papaver</taxon>
    </lineage>
</organism>
<dbReference type="SMART" id="SM00360">
    <property type="entry name" value="RRM"/>
    <property type="match status" value="2"/>
</dbReference>
<reference evidence="4" key="1">
    <citation type="submission" date="2022-04" db="EMBL/GenBank/DDBJ databases">
        <title>A functionally conserved STORR gene fusion in Papaver species that diverged 16.8 million years ago.</title>
        <authorList>
            <person name="Catania T."/>
        </authorList>
    </citation>
    <scope>NUCLEOTIDE SEQUENCE</scope>
    <source>
        <strain evidence="4">S-188037</strain>
    </source>
</reference>
<keyword evidence="5" id="KW-1185">Reference proteome</keyword>
<dbReference type="AlphaFoldDB" id="A0AAD4SEM6"/>
<dbReference type="PANTHER" id="PTHR23236:SF11">
    <property type="entry name" value="EUKARYOTIC TRANSLATION INITIATION FACTOR 4H"/>
    <property type="match status" value="1"/>
</dbReference>
<feature type="domain" description="RRM" evidence="3">
    <location>
        <begin position="108"/>
        <end position="184"/>
    </location>
</feature>
<evidence type="ECO:0000259" key="3">
    <source>
        <dbReference type="PROSITE" id="PS50102"/>
    </source>
</evidence>
<dbReference type="InterPro" id="IPR000504">
    <property type="entry name" value="RRM_dom"/>
</dbReference>
<sequence length="184" mass="20256">MNLPLQALELDGHILASKTIVVTPIMGTGASKTLCVKNLSCSTTKSDVIEFLKEVGEIADVRFSAREDGSFRGVCHIEFATDEAAKKATEFDGEYLLGRPVKLGFVRETIFIRGFDTSSGINQIRSSLEEHFSTCGKILWMHVPTVRETDAPQGIAFIEFLHPEAFPKALAMNGHKLGRFPLDN</sequence>
<name>A0AAD4SEM6_9MAGN</name>
<evidence type="ECO:0000256" key="1">
    <source>
        <dbReference type="ARBA" id="ARBA00022884"/>
    </source>
</evidence>
<comment type="caution">
    <text evidence="4">The sequence shown here is derived from an EMBL/GenBank/DDBJ whole genome shotgun (WGS) entry which is preliminary data.</text>
</comment>
<dbReference type="GO" id="GO:0003723">
    <property type="term" value="F:RNA binding"/>
    <property type="evidence" value="ECO:0007669"/>
    <property type="project" value="UniProtKB-UniRule"/>
</dbReference>
<dbReference type="Pfam" id="PF00076">
    <property type="entry name" value="RRM_1"/>
    <property type="match status" value="2"/>
</dbReference>
<keyword evidence="1 2" id="KW-0694">RNA-binding</keyword>
<dbReference type="Proteomes" id="UP001202328">
    <property type="component" value="Unassembled WGS sequence"/>
</dbReference>
<dbReference type="SUPFAM" id="SSF54928">
    <property type="entry name" value="RNA-binding domain, RBD"/>
    <property type="match status" value="2"/>
</dbReference>
<dbReference type="InterPro" id="IPR035979">
    <property type="entry name" value="RBD_domain_sf"/>
</dbReference>
<protein>
    <recommendedName>
        <fullName evidence="3">RRM domain-containing protein</fullName>
    </recommendedName>
</protein>
<evidence type="ECO:0000313" key="4">
    <source>
        <dbReference type="EMBL" id="KAI3903546.1"/>
    </source>
</evidence>
<accession>A0AAD4SEM6</accession>
<dbReference type="Gene3D" id="3.30.70.330">
    <property type="match status" value="2"/>
</dbReference>
<feature type="domain" description="RRM" evidence="3">
    <location>
        <begin position="32"/>
        <end position="108"/>
    </location>
</feature>
<dbReference type="InterPro" id="IPR012677">
    <property type="entry name" value="Nucleotide-bd_a/b_plait_sf"/>
</dbReference>